<dbReference type="PANTHER" id="PTHR30404:SF0">
    <property type="entry name" value="N-ACETYLMURAMOYL-L-ALANINE AMIDASE AMIC"/>
    <property type="match status" value="1"/>
</dbReference>
<gene>
    <name evidence="3" type="ORF">IJ22_22520</name>
</gene>
<keyword evidence="4" id="KW-1185">Reference proteome</keyword>
<feature type="compositionally biased region" description="Basic and acidic residues" evidence="2">
    <location>
        <begin position="190"/>
        <end position="201"/>
    </location>
</feature>
<dbReference type="AlphaFoldDB" id="A0A0U2KZT2"/>
<dbReference type="SUPFAM" id="SSF55383">
    <property type="entry name" value="Copper amine oxidase, domain N"/>
    <property type="match status" value="1"/>
</dbReference>
<feature type="compositionally biased region" description="Low complexity" evidence="2">
    <location>
        <begin position="165"/>
        <end position="189"/>
    </location>
</feature>
<feature type="compositionally biased region" description="Low complexity" evidence="2">
    <location>
        <begin position="239"/>
        <end position="249"/>
    </location>
</feature>
<dbReference type="Gene3D" id="3.40.630.40">
    <property type="entry name" value="Zn-dependent exopeptidases"/>
    <property type="match status" value="1"/>
</dbReference>
<sequence>MKVFTAWFTMLLLSFLLLPVIGLAAAQPIQLFMNGKQLVPEVAPRIVNDNTIVPIRIIAESLGSKVSWDPKLRKVSVAKEGTSIQLFIDKKQATVDGKSYTLETAPTIIEGNTMLPIRFVSENLGVEVTWDEPTRSVFLYHKQKESPEPDQTGSEDGKVKEEQGKPGNDAAAAGNNSAGNNNSAGGKNPQESKDKTGDKEASSGGSGNPVKAGEQPVNPGANAPSPGCAVPQSATRSLAPGAADANAPAVKDGKAPVKVQSITFDGEMLCIQTTGGEVKPTMFKLAEPDRIVLDIPGAELDATLATVVNEAKEGTVPLTEPHDIVAKIRYSLFSKEPSTVRIVIDLQKKSELILSDVLPGGLISAKLAKGKDRYRVVIDPGHGGKDSGAVSVTNRFEKDLVLSLGHKVADLLQKEPGIEAVMTRSDDTFIELADRVAKAEESEADLFISIHANTINKESVGGTETFYWTPQSMDFANLMHKSIVEATGFTDRKVKQERFYVIRNTTMPSVLLEIGFLSNPAEEALMYQDAFQNRVAESIVAAIKKQLNLD</sequence>
<accession>A0A0U2KZT2</accession>
<dbReference type="GO" id="GO:0008745">
    <property type="term" value="F:N-acetylmuramoyl-L-alanine amidase activity"/>
    <property type="evidence" value="ECO:0007669"/>
    <property type="project" value="InterPro"/>
</dbReference>
<reference evidence="3 4" key="2">
    <citation type="journal article" date="2016" name="Genome Announc.">
        <title>Complete Genome Sequences of Two Interactive Moderate Thermophiles, Paenibacillus napthalenovorans 32O-Y and Paenibacillus sp. 32O-W.</title>
        <authorList>
            <person name="Butler R.R.III."/>
            <person name="Wang J."/>
            <person name="Stark B.C."/>
            <person name="Pombert J.F."/>
        </authorList>
    </citation>
    <scope>NUCLEOTIDE SEQUENCE [LARGE SCALE GENOMIC DNA]</scope>
    <source>
        <strain evidence="3 4">32O-Y</strain>
    </source>
</reference>
<dbReference type="Gene3D" id="2.60.40.3500">
    <property type="match status" value="1"/>
</dbReference>
<dbReference type="PATRIC" id="fig|162209.4.peg.2397"/>
<dbReference type="GO" id="GO:0030288">
    <property type="term" value="C:outer membrane-bounded periplasmic space"/>
    <property type="evidence" value="ECO:0007669"/>
    <property type="project" value="TreeGrafter"/>
</dbReference>
<dbReference type="InterPro" id="IPR012854">
    <property type="entry name" value="Cu_amine_oxidase-like_N"/>
</dbReference>
<dbReference type="Pfam" id="PF11741">
    <property type="entry name" value="AMIN"/>
    <property type="match status" value="1"/>
</dbReference>
<dbReference type="EMBL" id="CP013652">
    <property type="protein sequence ID" value="ALS22626.1"/>
    <property type="molecule type" value="Genomic_DNA"/>
</dbReference>
<dbReference type="STRING" id="162209.IJ22_22520"/>
<evidence type="ECO:0000313" key="4">
    <source>
        <dbReference type="Proteomes" id="UP000061660"/>
    </source>
</evidence>
<dbReference type="Pfam" id="PF01520">
    <property type="entry name" value="Amidase_3"/>
    <property type="match status" value="1"/>
</dbReference>
<evidence type="ECO:0000313" key="3">
    <source>
        <dbReference type="EMBL" id="ALS22626.1"/>
    </source>
</evidence>
<dbReference type="Proteomes" id="UP000061660">
    <property type="component" value="Chromosome"/>
</dbReference>
<dbReference type="Gene3D" id="3.30.457.10">
    <property type="entry name" value="Copper amine oxidase-like, N-terminal domain"/>
    <property type="match status" value="1"/>
</dbReference>
<organism evidence="3 4">
    <name type="scientific">Paenibacillus naphthalenovorans</name>
    <dbReference type="NCBI Taxonomy" id="162209"/>
    <lineage>
        <taxon>Bacteria</taxon>
        <taxon>Bacillati</taxon>
        <taxon>Bacillota</taxon>
        <taxon>Bacilli</taxon>
        <taxon>Bacillales</taxon>
        <taxon>Paenibacillaceae</taxon>
        <taxon>Paenibacillus</taxon>
    </lineage>
</organism>
<protein>
    <submittedName>
        <fullName evidence="3">N-acetylmuramoyl-L-alanine amidase</fullName>
    </submittedName>
</protein>
<reference evidence="4" key="1">
    <citation type="submission" date="2015-12" db="EMBL/GenBank/DDBJ databases">
        <title>Complete genome sequences of two moderately thermophilic Paenibacillus species.</title>
        <authorList>
            <person name="Butler R.III."/>
            <person name="Wang J."/>
            <person name="Stark B.C."/>
            <person name="Pombert J.-F."/>
        </authorList>
    </citation>
    <scope>NUCLEOTIDE SEQUENCE [LARGE SCALE GENOMIC DNA]</scope>
    <source>
        <strain evidence="4">32O-Y</strain>
    </source>
</reference>
<dbReference type="InterPro" id="IPR002508">
    <property type="entry name" value="MurNAc-LAA_cat"/>
</dbReference>
<dbReference type="OrthoDB" id="9806267at2"/>
<dbReference type="SUPFAM" id="SSF53187">
    <property type="entry name" value="Zn-dependent exopeptidases"/>
    <property type="match status" value="1"/>
</dbReference>
<name>A0A0U2KZT2_9BACL</name>
<dbReference type="InterPro" id="IPR036582">
    <property type="entry name" value="Mao_N_sf"/>
</dbReference>
<dbReference type="InterPro" id="IPR021731">
    <property type="entry name" value="AMIN_dom"/>
</dbReference>
<dbReference type="Pfam" id="PF07833">
    <property type="entry name" value="Cu_amine_oxidN1"/>
    <property type="match status" value="1"/>
</dbReference>
<dbReference type="GO" id="GO:0009253">
    <property type="term" value="P:peptidoglycan catabolic process"/>
    <property type="evidence" value="ECO:0007669"/>
    <property type="project" value="InterPro"/>
</dbReference>
<dbReference type="CDD" id="cd02696">
    <property type="entry name" value="MurNAc-LAA"/>
    <property type="match status" value="1"/>
</dbReference>
<dbReference type="KEGG" id="pnp:IJ22_22520"/>
<feature type="region of interest" description="Disordered" evidence="2">
    <location>
        <begin position="140"/>
        <end position="254"/>
    </location>
</feature>
<evidence type="ECO:0000256" key="1">
    <source>
        <dbReference type="ARBA" id="ARBA00022801"/>
    </source>
</evidence>
<dbReference type="PANTHER" id="PTHR30404">
    <property type="entry name" value="N-ACETYLMURAMOYL-L-ALANINE AMIDASE"/>
    <property type="match status" value="1"/>
</dbReference>
<proteinExistence type="predicted"/>
<evidence type="ECO:0000256" key="2">
    <source>
        <dbReference type="SAM" id="MobiDB-lite"/>
    </source>
</evidence>
<dbReference type="InterPro" id="IPR050695">
    <property type="entry name" value="N-acetylmuramoyl_amidase_3"/>
</dbReference>
<keyword evidence="1" id="KW-0378">Hydrolase</keyword>
<dbReference type="SMART" id="SM00646">
    <property type="entry name" value="Ami_3"/>
    <property type="match status" value="1"/>
</dbReference>
<feature type="compositionally biased region" description="Basic and acidic residues" evidence="2">
    <location>
        <begin position="155"/>
        <end position="164"/>
    </location>
</feature>